<gene>
    <name evidence="2" type="ORF">LCGC14_2706700</name>
</gene>
<reference evidence="2" key="1">
    <citation type="journal article" date="2015" name="Nature">
        <title>Complex archaea that bridge the gap between prokaryotes and eukaryotes.</title>
        <authorList>
            <person name="Spang A."/>
            <person name="Saw J.H."/>
            <person name="Jorgensen S.L."/>
            <person name="Zaremba-Niedzwiedzka K."/>
            <person name="Martijn J."/>
            <person name="Lind A.E."/>
            <person name="van Eijk R."/>
            <person name="Schleper C."/>
            <person name="Guy L."/>
            <person name="Ettema T.J."/>
        </authorList>
    </citation>
    <scope>NUCLEOTIDE SEQUENCE</scope>
</reference>
<sequence>MPIYSNDVPERPRGPALPIRRTPARTPLDAIVTSDDLIGCYTHFYKGSTVPCEGDQCKPHHEGIPFRWHAYMTCVELRSNLHFLFEVTANAAEHFVAYRNIHNTIRSCQFRAVRWNQRHNGRILIQTKTASLGQRMLPPAPDLEKCLAVLWGLPSGNVTVKGINPETQVRQVHTEPEKDEFECPQ</sequence>
<name>A0A0F8ZE89_9ZZZZ</name>
<dbReference type="EMBL" id="LAZR01048381">
    <property type="protein sequence ID" value="KKK92063.1"/>
    <property type="molecule type" value="Genomic_DNA"/>
</dbReference>
<evidence type="ECO:0000313" key="2">
    <source>
        <dbReference type="EMBL" id="KKK92063.1"/>
    </source>
</evidence>
<protein>
    <submittedName>
        <fullName evidence="2">Uncharacterized protein</fullName>
    </submittedName>
</protein>
<proteinExistence type="predicted"/>
<dbReference type="AlphaFoldDB" id="A0A0F8ZE89"/>
<organism evidence="2">
    <name type="scientific">marine sediment metagenome</name>
    <dbReference type="NCBI Taxonomy" id="412755"/>
    <lineage>
        <taxon>unclassified sequences</taxon>
        <taxon>metagenomes</taxon>
        <taxon>ecological metagenomes</taxon>
    </lineage>
</organism>
<comment type="caution">
    <text evidence="2">The sequence shown here is derived from an EMBL/GenBank/DDBJ whole genome shotgun (WGS) entry which is preliminary data.</text>
</comment>
<feature type="region of interest" description="Disordered" evidence="1">
    <location>
        <begin position="1"/>
        <end position="20"/>
    </location>
</feature>
<accession>A0A0F8ZE89</accession>
<evidence type="ECO:0000256" key="1">
    <source>
        <dbReference type="SAM" id="MobiDB-lite"/>
    </source>
</evidence>